<name>A0AAV3M7Z6_9GAMM</name>
<proteinExistence type="predicted"/>
<accession>A0AAV3M7Z6</accession>
<evidence type="ECO:0000313" key="2">
    <source>
        <dbReference type="Proteomes" id="UP000022311"/>
    </source>
</evidence>
<organism evidence="1 2">
    <name type="scientific">Providencia alcalifaciens 205/92</name>
    <dbReference type="NCBI Taxonomy" id="1256988"/>
    <lineage>
        <taxon>Bacteria</taxon>
        <taxon>Pseudomonadati</taxon>
        <taxon>Pseudomonadota</taxon>
        <taxon>Gammaproteobacteria</taxon>
        <taxon>Enterobacterales</taxon>
        <taxon>Morganellaceae</taxon>
        <taxon>Providencia</taxon>
    </lineage>
</organism>
<dbReference type="Proteomes" id="UP000022311">
    <property type="component" value="Unassembled WGS sequence"/>
</dbReference>
<protein>
    <submittedName>
        <fullName evidence="1">Uncharacterized protein</fullName>
    </submittedName>
</protein>
<gene>
    <name evidence="1" type="ORF">HMPREF1563_1190</name>
</gene>
<comment type="caution">
    <text evidence="1">The sequence shown here is derived from an EMBL/GenBank/DDBJ whole genome shotgun (WGS) entry which is preliminary data.</text>
</comment>
<reference evidence="1 2" key="1">
    <citation type="submission" date="2014-01" db="EMBL/GenBank/DDBJ databases">
        <authorList>
            <person name="Durkin A.S."/>
            <person name="McCorrison J."/>
            <person name="Torralba M."/>
            <person name="Gillis M."/>
            <person name="Haft D.H."/>
            <person name="Methe B."/>
            <person name="Sutton G."/>
            <person name="Nelson K.E."/>
        </authorList>
    </citation>
    <scope>NUCLEOTIDE SEQUENCE [LARGE SCALE GENOMIC DNA]</scope>
    <source>
        <strain evidence="1 2">205/92</strain>
    </source>
</reference>
<evidence type="ECO:0000313" key="1">
    <source>
        <dbReference type="EMBL" id="EUD11796.1"/>
    </source>
</evidence>
<sequence>MGFQLKAHFAICSPREKRFNENQCHLIDSGIDERVVNVNIDKGLLWESMFQSL</sequence>
<dbReference type="EMBL" id="JALD01000032">
    <property type="protein sequence ID" value="EUD11796.1"/>
    <property type="molecule type" value="Genomic_DNA"/>
</dbReference>
<dbReference type="AlphaFoldDB" id="A0AAV3M7Z6"/>